<proteinExistence type="inferred from homology"/>
<dbReference type="GO" id="GO:0009132">
    <property type="term" value="P:nucleoside diphosphate metabolic process"/>
    <property type="evidence" value="ECO:0007669"/>
    <property type="project" value="InterPro"/>
</dbReference>
<dbReference type="InterPro" id="IPR015797">
    <property type="entry name" value="NUDIX_hydrolase-like_dom_sf"/>
</dbReference>
<dbReference type="InterPro" id="IPR045121">
    <property type="entry name" value="CoAse"/>
</dbReference>
<dbReference type="InterPro" id="IPR000086">
    <property type="entry name" value="NUDIX_hydrolase_dom"/>
</dbReference>
<dbReference type="Proteomes" id="UP000320209">
    <property type="component" value="Unassembled WGS sequence"/>
</dbReference>
<comment type="caution">
    <text evidence="10">The sequence shown here is derived from an EMBL/GenBank/DDBJ whole genome shotgun (WGS) entry which is preliminary data.</text>
</comment>
<dbReference type="PANTHER" id="PTHR12992:SF11">
    <property type="entry name" value="MITOCHONDRIAL COENZYME A DIPHOSPHATASE NUDT8"/>
    <property type="match status" value="1"/>
</dbReference>
<dbReference type="GO" id="GO:0030145">
    <property type="term" value="F:manganese ion binding"/>
    <property type="evidence" value="ECO:0007669"/>
    <property type="project" value="InterPro"/>
</dbReference>
<evidence type="ECO:0000256" key="7">
    <source>
        <dbReference type="ARBA" id="ARBA00023211"/>
    </source>
</evidence>
<keyword evidence="4" id="KW-0479">Metal-binding</keyword>
<comment type="similarity">
    <text evidence="3">Belongs to the Nudix hydrolase family. PCD1 subfamily.</text>
</comment>
<evidence type="ECO:0000256" key="6">
    <source>
        <dbReference type="ARBA" id="ARBA00022842"/>
    </source>
</evidence>
<dbReference type="SUPFAM" id="SSF55811">
    <property type="entry name" value="Nudix"/>
    <property type="match status" value="1"/>
</dbReference>
<accession>A0A543ADS3</accession>
<dbReference type="GO" id="GO:0010945">
    <property type="term" value="F:coenzyme A diphosphatase activity"/>
    <property type="evidence" value="ECO:0007669"/>
    <property type="project" value="InterPro"/>
</dbReference>
<dbReference type="Pfam" id="PF00293">
    <property type="entry name" value="NUDIX"/>
    <property type="match status" value="1"/>
</dbReference>
<organism evidence="10 11">
    <name type="scientific">Nocardioides albertanoniae</name>
    <dbReference type="NCBI Taxonomy" id="1175486"/>
    <lineage>
        <taxon>Bacteria</taxon>
        <taxon>Bacillati</taxon>
        <taxon>Actinomycetota</taxon>
        <taxon>Actinomycetes</taxon>
        <taxon>Propionibacteriales</taxon>
        <taxon>Nocardioidaceae</taxon>
        <taxon>Nocardioides</taxon>
    </lineage>
</organism>
<evidence type="ECO:0000256" key="8">
    <source>
        <dbReference type="RuleBase" id="RU003476"/>
    </source>
</evidence>
<comment type="cofactor">
    <cofactor evidence="2">
        <name>Mg(2+)</name>
        <dbReference type="ChEBI" id="CHEBI:18420"/>
    </cofactor>
</comment>
<evidence type="ECO:0000256" key="1">
    <source>
        <dbReference type="ARBA" id="ARBA00001936"/>
    </source>
</evidence>
<dbReference type="RefSeq" id="WP_141782385.1">
    <property type="nucleotide sequence ID" value="NZ_VFOV01000001.1"/>
</dbReference>
<protein>
    <submittedName>
        <fullName evidence="10">NUDIX domain-containing protein</fullName>
    </submittedName>
</protein>
<dbReference type="PRINTS" id="PR00502">
    <property type="entry name" value="NUDIXFAMILY"/>
</dbReference>
<dbReference type="PROSITE" id="PS51462">
    <property type="entry name" value="NUDIX"/>
    <property type="match status" value="1"/>
</dbReference>
<evidence type="ECO:0000256" key="4">
    <source>
        <dbReference type="ARBA" id="ARBA00022723"/>
    </source>
</evidence>
<reference evidence="10 11" key="1">
    <citation type="submission" date="2019-06" db="EMBL/GenBank/DDBJ databases">
        <title>Sequencing the genomes of 1000 actinobacteria strains.</title>
        <authorList>
            <person name="Klenk H.-P."/>
        </authorList>
    </citation>
    <scope>NUCLEOTIDE SEQUENCE [LARGE SCALE GENOMIC DNA]</scope>
    <source>
        <strain evidence="10 11">DSM 25218</strain>
    </source>
</reference>
<dbReference type="Gene3D" id="3.90.79.10">
    <property type="entry name" value="Nucleoside Triphosphate Pyrophosphohydrolase"/>
    <property type="match status" value="1"/>
</dbReference>
<keyword evidence="11" id="KW-1185">Reference proteome</keyword>
<dbReference type="PROSITE" id="PS01293">
    <property type="entry name" value="NUDIX_COA"/>
    <property type="match status" value="1"/>
</dbReference>
<dbReference type="InterPro" id="IPR020084">
    <property type="entry name" value="NUDIX_hydrolase_CS"/>
</dbReference>
<dbReference type="PANTHER" id="PTHR12992">
    <property type="entry name" value="NUDIX HYDROLASE"/>
    <property type="match status" value="1"/>
</dbReference>
<dbReference type="AlphaFoldDB" id="A0A543ADS3"/>
<evidence type="ECO:0000256" key="3">
    <source>
        <dbReference type="ARBA" id="ARBA00006506"/>
    </source>
</evidence>
<dbReference type="CDD" id="cd03426">
    <property type="entry name" value="NUDIX_CoAse_Nudt7"/>
    <property type="match status" value="1"/>
</dbReference>
<dbReference type="GO" id="GO:0000287">
    <property type="term" value="F:magnesium ion binding"/>
    <property type="evidence" value="ECO:0007669"/>
    <property type="project" value="InterPro"/>
</dbReference>
<dbReference type="InterPro" id="IPR000059">
    <property type="entry name" value="NUDIX_hydrolase_NudL_CS"/>
</dbReference>
<sequence>MTAAEVASSRPEWFEEIVAAAQQIQGEDISQFLPPEDGSARESAVLLLFGEGPDGPDLLLTERSHTMRSHPGQVSFPGGKLDPGETAEEAALREAWEETGLDPTGVDVAARLPALWIPFSNHAVVPVIAWWREPSPVSARSLEEVHAVYRVPLSDLIEPAHRIQVGAPGRVDWLMPAFLIGPAKDVILWGFTGGIINRFFTFLGWITEIPDAPIKELPDYMLQGRERNHP</sequence>
<name>A0A543ADS3_9ACTN</name>
<keyword evidence="6" id="KW-0460">Magnesium</keyword>
<dbReference type="InterPro" id="IPR020476">
    <property type="entry name" value="Nudix_hydrolase"/>
</dbReference>
<keyword evidence="7" id="KW-0464">Manganese</keyword>
<evidence type="ECO:0000256" key="2">
    <source>
        <dbReference type="ARBA" id="ARBA00001946"/>
    </source>
</evidence>
<comment type="cofactor">
    <cofactor evidence="1">
        <name>Mn(2+)</name>
        <dbReference type="ChEBI" id="CHEBI:29035"/>
    </cofactor>
</comment>
<dbReference type="PROSITE" id="PS00893">
    <property type="entry name" value="NUDIX_BOX"/>
    <property type="match status" value="1"/>
</dbReference>
<evidence type="ECO:0000313" key="11">
    <source>
        <dbReference type="Proteomes" id="UP000320209"/>
    </source>
</evidence>
<dbReference type="OrthoDB" id="9802805at2"/>
<evidence type="ECO:0000313" key="10">
    <source>
        <dbReference type="EMBL" id="TQL70690.1"/>
    </source>
</evidence>
<gene>
    <name evidence="10" type="ORF">FB381_4629</name>
</gene>
<feature type="domain" description="Nudix hydrolase" evidence="9">
    <location>
        <begin position="39"/>
        <end position="176"/>
    </location>
</feature>
<evidence type="ECO:0000259" key="9">
    <source>
        <dbReference type="PROSITE" id="PS51462"/>
    </source>
</evidence>
<dbReference type="EMBL" id="VFOV01000001">
    <property type="protein sequence ID" value="TQL70690.1"/>
    <property type="molecule type" value="Genomic_DNA"/>
</dbReference>
<evidence type="ECO:0000256" key="5">
    <source>
        <dbReference type="ARBA" id="ARBA00022801"/>
    </source>
</evidence>
<keyword evidence="5 8" id="KW-0378">Hydrolase</keyword>